<dbReference type="AlphaFoldDB" id="A0A3N4IWQ5"/>
<evidence type="ECO:0000256" key="1">
    <source>
        <dbReference type="SAM" id="Phobius"/>
    </source>
</evidence>
<keyword evidence="1" id="KW-0472">Membrane</keyword>
<organism evidence="2 3">
    <name type="scientific">Choiromyces venosus 120613-1</name>
    <dbReference type="NCBI Taxonomy" id="1336337"/>
    <lineage>
        <taxon>Eukaryota</taxon>
        <taxon>Fungi</taxon>
        <taxon>Dikarya</taxon>
        <taxon>Ascomycota</taxon>
        <taxon>Pezizomycotina</taxon>
        <taxon>Pezizomycetes</taxon>
        <taxon>Pezizales</taxon>
        <taxon>Tuberaceae</taxon>
        <taxon>Choiromyces</taxon>
    </lineage>
</organism>
<gene>
    <name evidence="2" type="ORF">L873DRAFT_1824120</name>
</gene>
<feature type="transmembrane region" description="Helical" evidence="1">
    <location>
        <begin position="26"/>
        <end position="49"/>
    </location>
</feature>
<dbReference type="EMBL" id="ML120693">
    <property type="protein sequence ID" value="RPA88731.1"/>
    <property type="molecule type" value="Genomic_DNA"/>
</dbReference>
<sequence>MDRGDEPPIGGGGGRKRRFALRGSELLALALWDLAQWYLLYCLMMISFLKACQIDTIYVGFLALLVDT</sequence>
<dbReference type="Proteomes" id="UP000276215">
    <property type="component" value="Unassembled WGS sequence"/>
</dbReference>
<evidence type="ECO:0000313" key="3">
    <source>
        <dbReference type="Proteomes" id="UP000276215"/>
    </source>
</evidence>
<keyword evidence="1" id="KW-1133">Transmembrane helix</keyword>
<reference evidence="2 3" key="1">
    <citation type="journal article" date="2018" name="Nat. Ecol. Evol.">
        <title>Pezizomycetes genomes reveal the molecular basis of ectomycorrhizal truffle lifestyle.</title>
        <authorList>
            <person name="Murat C."/>
            <person name="Payen T."/>
            <person name="Noel B."/>
            <person name="Kuo A."/>
            <person name="Morin E."/>
            <person name="Chen J."/>
            <person name="Kohler A."/>
            <person name="Krizsan K."/>
            <person name="Balestrini R."/>
            <person name="Da Silva C."/>
            <person name="Montanini B."/>
            <person name="Hainaut M."/>
            <person name="Levati E."/>
            <person name="Barry K.W."/>
            <person name="Belfiori B."/>
            <person name="Cichocki N."/>
            <person name="Clum A."/>
            <person name="Dockter R.B."/>
            <person name="Fauchery L."/>
            <person name="Guy J."/>
            <person name="Iotti M."/>
            <person name="Le Tacon F."/>
            <person name="Lindquist E.A."/>
            <person name="Lipzen A."/>
            <person name="Malagnac F."/>
            <person name="Mello A."/>
            <person name="Molinier V."/>
            <person name="Miyauchi S."/>
            <person name="Poulain J."/>
            <person name="Riccioni C."/>
            <person name="Rubini A."/>
            <person name="Sitrit Y."/>
            <person name="Splivallo R."/>
            <person name="Traeger S."/>
            <person name="Wang M."/>
            <person name="Zifcakova L."/>
            <person name="Wipf D."/>
            <person name="Zambonelli A."/>
            <person name="Paolocci F."/>
            <person name="Nowrousian M."/>
            <person name="Ottonello S."/>
            <person name="Baldrian P."/>
            <person name="Spatafora J.W."/>
            <person name="Henrissat B."/>
            <person name="Nagy L.G."/>
            <person name="Aury J.M."/>
            <person name="Wincker P."/>
            <person name="Grigoriev I.V."/>
            <person name="Bonfante P."/>
            <person name="Martin F.M."/>
        </authorList>
    </citation>
    <scope>NUCLEOTIDE SEQUENCE [LARGE SCALE GENOMIC DNA]</scope>
    <source>
        <strain evidence="2 3">120613-1</strain>
    </source>
</reference>
<keyword evidence="1" id="KW-0812">Transmembrane</keyword>
<name>A0A3N4IWQ5_9PEZI</name>
<keyword evidence="3" id="KW-1185">Reference proteome</keyword>
<evidence type="ECO:0000313" key="2">
    <source>
        <dbReference type="EMBL" id="RPA88731.1"/>
    </source>
</evidence>
<accession>A0A3N4IWQ5</accession>
<proteinExistence type="predicted"/>
<protein>
    <submittedName>
        <fullName evidence="2">Uncharacterized protein</fullName>
    </submittedName>
</protein>